<dbReference type="PANTHER" id="PTHR43022">
    <property type="entry name" value="PROTEIN SMF"/>
    <property type="match status" value="1"/>
</dbReference>
<dbReference type="EMBL" id="QZFU01000041">
    <property type="protein sequence ID" value="RJO70147.1"/>
    <property type="molecule type" value="Genomic_DNA"/>
</dbReference>
<accession>A0A3A4K1X1</accession>
<dbReference type="InterPro" id="IPR003488">
    <property type="entry name" value="DprA"/>
</dbReference>
<dbReference type="SUPFAM" id="SSF102405">
    <property type="entry name" value="MCP/YpsA-like"/>
    <property type="match status" value="1"/>
</dbReference>
<proteinExistence type="inferred from homology"/>
<evidence type="ECO:0000256" key="1">
    <source>
        <dbReference type="ARBA" id="ARBA00006525"/>
    </source>
</evidence>
<dbReference type="Pfam" id="PF02481">
    <property type="entry name" value="DNA_processg_A"/>
    <property type="match status" value="1"/>
</dbReference>
<comment type="similarity">
    <text evidence="1">Belongs to the DprA/Smf family.</text>
</comment>
<dbReference type="Gene3D" id="3.40.50.450">
    <property type="match status" value="1"/>
</dbReference>
<comment type="caution">
    <text evidence="3">The sequence shown here is derived from an EMBL/GenBank/DDBJ whole genome shotgun (WGS) entry which is preliminary data.</text>
</comment>
<dbReference type="Proteomes" id="UP000266677">
    <property type="component" value="Unassembled WGS sequence"/>
</dbReference>
<name>A0A3A4K1X1_9NOCA</name>
<dbReference type="PANTHER" id="PTHR43022:SF1">
    <property type="entry name" value="PROTEIN SMF"/>
    <property type="match status" value="1"/>
</dbReference>
<dbReference type="OrthoDB" id="9785707at2"/>
<organism evidence="3 4">
    <name type="scientific">Nocardia panacis</name>
    <dbReference type="NCBI Taxonomy" id="2340916"/>
    <lineage>
        <taxon>Bacteria</taxon>
        <taxon>Bacillati</taxon>
        <taxon>Actinomycetota</taxon>
        <taxon>Actinomycetes</taxon>
        <taxon>Mycobacteriales</taxon>
        <taxon>Nocardiaceae</taxon>
        <taxon>Nocardia</taxon>
    </lineage>
</organism>
<evidence type="ECO:0000313" key="4">
    <source>
        <dbReference type="Proteomes" id="UP000266677"/>
    </source>
</evidence>
<keyword evidence="4" id="KW-1185">Reference proteome</keyword>
<reference evidence="3 4" key="1">
    <citation type="submission" date="2018-09" db="EMBL/GenBank/DDBJ databases">
        <title>YIM PH21274 draft genome.</title>
        <authorList>
            <person name="Miao C."/>
        </authorList>
    </citation>
    <scope>NUCLEOTIDE SEQUENCE [LARGE SCALE GENOMIC DNA]</scope>
    <source>
        <strain evidence="3 4">YIM PH 21724</strain>
    </source>
</reference>
<protein>
    <submittedName>
        <fullName evidence="3">DNA-processing protein DprA</fullName>
    </submittedName>
</protein>
<dbReference type="AlphaFoldDB" id="A0A3A4K1X1"/>
<evidence type="ECO:0000313" key="3">
    <source>
        <dbReference type="EMBL" id="RJO70147.1"/>
    </source>
</evidence>
<dbReference type="InterPro" id="IPR057666">
    <property type="entry name" value="DrpA_SLOG"/>
</dbReference>
<feature type="domain" description="Smf/DprA SLOG" evidence="2">
    <location>
        <begin position="79"/>
        <end position="255"/>
    </location>
</feature>
<dbReference type="GO" id="GO:0009294">
    <property type="term" value="P:DNA-mediated transformation"/>
    <property type="evidence" value="ECO:0007669"/>
    <property type="project" value="InterPro"/>
</dbReference>
<gene>
    <name evidence="3" type="ORF">D5S18_29085</name>
</gene>
<evidence type="ECO:0000259" key="2">
    <source>
        <dbReference type="Pfam" id="PF02481"/>
    </source>
</evidence>
<sequence length="301" mass="33678">MLPWDDEERAALVALMRLHPKNAEWSALTERVTDRGSARRLWEDEHPTDLLGEGSEVEILRTAARDIESWKRARFVFHAFMDDSYPEQLRSVRRIPPVVFTSGELRQDDFGICVVGSRQVSDQGLKFAYSVARGLVENGVTVISGLARGVDTTAHRAALDASGRTVAVLGNGLDRVYPRENRGLQEEIAERGMLLTHYLPEYAPTRWSFPARNVTMSAYGMATVIVEAGETSGTRIQAREAVAHGRPVILNSSVVMSTTWARELRHQPGVYVARSPEHATEIVSTIRENRNQVSRWLSKLS</sequence>